<feature type="compositionally biased region" description="Polar residues" evidence="5">
    <location>
        <begin position="208"/>
        <end position="224"/>
    </location>
</feature>
<dbReference type="Proteomes" id="UP000245699">
    <property type="component" value="Unassembled WGS sequence"/>
</dbReference>
<name>A0A2T9Y9Y0_9FUNG</name>
<dbReference type="GO" id="GO:0000932">
    <property type="term" value="C:P-body"/>
    <property type="evidence" value="ECO:0007669"/>
    <property type="project" value="UniProtKB-SubCell"/>
</dbReference>
<dbReference type="Pfam" id="PF03853">
    <property type="entry name" value="YjeF_N"/>
    <property type="match status" value="1"/>
</dbReference>
<keyword evidence="4" id="KW-0963">Cytoplasm</keyword>
<feature type="compositionally biased region" description="Polar residues" evidence="5">
    <location>
        <begin position="91"/>
        <end position="106"/>
    </location>
</feature>
<feature type="compositionally biased region" description="Basic and acidic residues" evidence="5">
    <location>
        <begin position="107"/>
        <end position="116"/>
    </location>
</feature>
<comment type="similarity">
    <text evidence="2">Belongs to the EDC3 family.</text>
</comment>
<evidence type="ECO:0000256" key="5">
    <source>
        <dbReference type="SAM" id="MobiDB-lite"/>
    </source>
</evidence>
<dbReference type="PANTHER" id="PTHR13612:SF0">
    <property type="entry name" value="ENHANCER OF MRNA-DECAPPING PROTEIN 3"/>
    <property type="match status" value="1"/>
</dbReference>
<feature type="compositionally biased region" description="Basic and acidic residues" evidence="5">
    <location>
        <begin position="594"/>
        <end position="619"/>
    </location>
</feature>
<sequence length="745" mass="83118">MDDFLGVPVKITFSSEEPEIAYGVIEEIEAKTQRLTLKNAIVATNGRIIEMPIYNVFGGIIKDIVIITENELADAAKSSFVEKKTRDKSKQSLQTENYTEHQSQTKVEQRDVHRTDPAIISTTKSDDNVNKIKKKSSRGTITNNSHSKHNVQGSDAISNVNRSIKKQIRKSNVETIQSDNHSFHEGENQTYLQSEVSKIIGSKKPKNKSQQTQSINNGVANSVSKQKDHFSSKNKMKSENEKDSWANRDVSGYNDNEFDFEANLKLFDKRKIFDEIRSKDIKDPKSLAKISNADTTATEPETNKASSLHKKLNSFISKHNISVTKNNDFSQSPITKTSLPTSFPHSIKNSNIDINLNSISKNYSNHDNSLNDKSNSIQTLSVTPNQWLKIEQKLNKEVGIGEASIIEVSGKMASQVSMNLMKRLDTRNSDNDTLFMYTVLVVVGNGRNGLCGLACAKYLINMGCLVTVLLTFKEKDSVYLAYQQLKLVKFAGGFIIRSVEEIGNTSFDLIIDAIYTPNDPTNSYSLEKSVLGSDVNSEIKSLIKNKNTVAASIWAKKQKKSIKLHFDFPSFSLLSSKNKSRKTGSIINQISKPDSNKISRNTKESDQSFKKEKSSHIVSEKGYISDTESSDESVSSFCSSDENKSFGQKLADVDGSSGYNSDLDNQTKEELKSLDISNELENIISFGLPSFTLNSVTKNNRYNMFLVDIGIPFALCAKVLNREQNKPQDNVYSPFINSDIVSLTL</sequence>
<dbReference type="InterPro" id="IPR025762">
    <property type="entry name" value="DFDF"/>
</dbReference>
<dbReference type="InterPro" id="IPR019050">
    <property type="entry name" value="FDF_dom"/>
</dbReference>
<feature type="compositionally biased region" description="Basic and acidic residues" evidence="5">
    <location>
        <begin position="225"/>
        <end position="246"/>
    </location>
</feature>
<protein>
    <recommendedName>
        <fullName evidence="3">Enhancer of mRNA-decapping protein 3</fullName>
    </recommendedName>
</protein>
<gene>
    <name evidence="7" type="ORF">BB559_005234</name>
</gene>
<dbReference type="GO" id="GO:0033962">
    <property type="term" value="P:P-body assembly"/>
    <property type="evidence" value="ECO:0007669"/>
    <property type="project" value="TreeGrafter"/>
</dbReference>
<comment type="caution">
    <text evidence="7">The sequence shown here is derived from an EMBL/GenBank/DDBJ whole genome shotgun (WGS) entry which is preliminary data.</text>
</comment>
<dbReference type="GO" id="GO:0003729">
    <property type="term" value="F:mRNA binding"/>
    <property type="evidence" value="ECO:0007669"/>
    <property type="project" value="TreeGrafter"/>
</dbReference>
<dbReference type="PANTHER" id="PTHR13612">
    <property type="entry name" value="ENHANCER OF MRNA-DECAPPING PROTEIN 3"/>
    <property type="match status" value="1"/>
</dbReference>
<feature type="compositionally biased region" description="Basic and acidic residues" evidence="5">
    <location>
        <begin position="80"/>
        <end position="90"/>
    </location>
</feature>
<dbReference type="STRING" id="61424.A0A2T9Y9Y0"/>
<comment type="subcellular location">
    <subcellularLocation>
        <location evidence="1">Cytoplasm</location>
        <location evidence="1">P-body</location>
    </subcellularLocation>
</comment>
<evidence type="ECO:0000313" key="7">
    <source>
        <dbReference type="EMBL" id="PVU89136.1"/>
    </source>
</evidence>
<evidence type="ECO:0000256" key="1">
    <source>
        <dbReference type="ARBA" id="ARBA00004201"/>
    </source>
</evidence>
<evidence type="ECO:0000256" key="2">
    <source>
        <dbReference type="ARBA" id="ARBA00006610"/>
    </source>
</evidence>
<dbReference type="Pfam" id="PF09532">
    <property type="entry name" value="FDF"/>
    <property type="match status" value="1"/>
</dbReference>
<dbReference type="OrthoDB" id="5598258at2759"/>
<dbReference type="EMBL" id="MBFT01000571">
    <property type="protein sequence ID" value="PVU89136.1"/>
    <property type="molecule type" value="Genomic_DNA"/>
</dbReference>
<feature type="region of interest" description="Disordered" evidence="5">
    <location>
        <begin position="80"/>
        <end position="159"/>
    </location>
</feature>
<keyword evidence="8" id="KW-1185">Reference proteome</keyword>
<dbReference type="SUPFAM" id="SSF64153">
    <property type="entry name" value="YjeF N-terminal domain-like"/>
    <property type="match status" value="1"/>
</dbReference>
<feature type="compositionally biased region" description="Polar residues" evidence="5">
    <location>
        <begin position="584"/>
        <end position="593"/>
    </location>
</feature>
<dbReference type="GO" id="GO:0031087">
    <property type="term" value="P:deadenylation-independent decapping of nuclear-transcribed mRNA"/>
    <property type="evidence" value="ECO:0007669"/>
    <property type="project" value="TreeGrafter"/>
</dbReference>
<feature type="region of interest" description="Disordered" evidence="5">
    <location>
        <begin position="201"/>
        <end position="252"/>
    </location>
</feature>
<accession>A0A2T9Y9Y0</accession>
<organism evidence="7 8">
    <name type="scientific">Furculomyces boomerangus</name>
    <dbReference type="NCBI Taxonomy" id="61424"/>
    <lineage>
        <taxon>Eukaryota</taxon>
        <taxon>Fungi</taxon>
        <taxon>Fungi incertae sedis</taxon>
        <taxon>Zoopagomycota</taxon>
        <taxon>Kickxellomycotina</taxon>
        <taxon>Harpellomycetes</taxon>
        <taxon>Harpellales</taxon>
        <taxon>Harpellaceae</taxon>
        <taxon>Furculomyces</taxon>
    </lineage>
</organism>
<feature type="compositionally biased region" description="Polar residues" evidence="5">
    <location>
        <begin position="138"/>
        <end position="159"/>
    </location>
</feature>
<dbReference type="InterPro" id="IPR036652">
    <property type="entry name" value="YjeF_N_dom_sf"/>
</dbReference>
<evidence type="ECO:0000256" key="3">
    <source>
        <dbReference type="ARBA" id="ARBA00015797"/>
    </source>
</evidence>
<reference evidence="7 8" key="1">
    <citation type="journal article" date="2018" name="MBio">
        <title>Comparative Genomics Reveals the Core Gene Toolbox for the Fungus-Insect Symbiosis.</title>
        <authorList>
            <person name="Wang Y."/>
            <person name="Stata M."/>
            <person name="Wang W."/>
            <person name="Stajich J.E."/>
            <person name="White M.M."/>
            <person name="Moncalvo J.M."/>
        </authorList>
    </citation>
    <scope>NUCLEOTIDE SEQUENCE [LARGE SCALE GENOMIC DNA]</scope>
    <source>
        <strain evidence="7 8">AUS-77-4</strain>
    </source>
</reference>
<dbReference type="Gene3D" id="3.40.50.10260">
    <property type="entry name" value="YjeF N-terminal domain"/>
    <property type="match status" value="1"/>
</dbReference>
<feature type="domain" description="DFDF" evidence="6">
    <location>
        <begin position="246"/>
        <end position="282"/>
    </location>
</feature>
<proteinExistence type="inferred from homology"/>
<dbReference type="SMART" id="SM01199">
    <property type="entry name" value="FDF"/>
    <property type="match status" value="1"/>
</dbReference>
<dbReference type="PROSITE" id="PS51512">
    <property type="entry name" value="DFDF"/>
    <property type="match status" value="1"/>
</dbReference>
<evidence type="ECO:0000313" key="8">
    <source>
        <dbReference type="Proteomes" id="UP000245699"/>
    </source>
</evidence>
<dbReference type="InterPro" id="IPR004443">
    <property type="entry name" value="YjeF_N_dom"/>
</dbReference>
<evidence type="ECO:0000256" key="4">
    <source>
        <dbReference type="ARBA" id="ARBA00022490"/>
    </source>
</evidence>
<dbReference type="AlphaFoldDB" id="A0A2T9Y9Y0"/>
<feature type="region of interest" description="Disordered" evidence="5">
    <location>
        <begin position="584"/>
        <end position="636"/>
    </location>
</feature>
<evidence type="ECO:0000259" key="6">
    <source>
        <dbReference type="PROSITE" id="PS51512"/>
    </source>
</evidence>